<accession>A0A5C6CL93</accession>
<name>A0A5C6CL93_9BACT</name>
<dbReference type="AlphaFoldDB" id="A0A5C6CL93"/>
<sequence>MNLGKGEWARWLRGSQVWDRLATVKADGSKQVRRLALEEAGKYAVKKRDLQGELSIFPLSLLANLCHIFPSIPGVILRWWVLFKNAAFSHFSSLTQYN</sequence>
<comment type="caution">
    <text evidence="1">The sequence shown here is derived from an EMBL/GenBank/DDBJ whole genome shotgun (WGS) entry which is preliminary data.</text>
</comment>
<evidence type="ECO:0000313" key="1">
    <source>
        <dbReference type="EMBL" id="TWU24327.1"/>
    </source>
</evidence>
<dbReference type="EMBL" id="SJPT01000003">
    <property type="protein sequence ID" value="TWU24327.1"/>
    <property type="molecule type" value="Genomic_DNA"/>
</dbReference>
<proteinExistence type="predicted"/>
<dbReference type="Proteomes" id="UP000316304">
    <property type="component" value="Unassembled WGS sequence"/>
</dbReference>
<gene>
    <name evidence="1" type="ORF">Pla52o_22540</name>
</gene>
<dbReference type="RefSeq" id="WP_146594524.1">
    <property type="nucleotide sequence ID" value="NZ_SJPT01000003.1"/>
</dbReference>
<organism evidence="1 2">
    <name type="scientific">Novipirellula galeiformis</name>
    <dbReference type="NCBI Taxonomy" id="2528004"/>
    <lineage>
        <taxon>Bacteria</taxon>
        <taxon>Pseudomonadati</taxon>
        <taxon>Planctomycetota</taxon>
        <taxon>Planctomycetia</taxon>
        <taxon>Pirellulales</taxon>
        <taxon>Pirellulaceae</taxon>
        <taxon>Novipirellula</taxon>
    </lineage>
</organism>
<evidence type="ECO:0000313" key="2">
    <source>
        <dbReference type="Proteomes" id="UP000316304"/>
    </source>
</evidence>
<protein>
    <submittedName>
        <fullName evidence="1">Uncharacterized protein</fullName>
    </submittedName>
</protein>
<reference evidence="1 2" key="1">
    <citation type="submission" date="2019-02" db="EMBL/GenBank/DDBJ databases">
        <title>Deep-cultivation of Planctomycetes and their phenomic and genomic characterization uncovers novel biology.</title>
        <authorList>
            <person name="Wiegand S."/>
            <person name="Jogler M."/>
            <person name="Boedeker C."/>
            <person name="Pinto D."/>
            <person name="Vollmers J."/>
            <person name="Rivas-Marin E."/>
            <person name="Kohn T."/>
            <person name="Peeters S.H."/>
            <person name="Heuer A."/>
            <person name="Rast P."/>
            <person name="Oberbeckmann S."/>
            <person name="Bunk B."/>
            <person name="Jeske O."/>
            <person name="Meyerdierks A."/>
            <person name="Storesund J.E."/>
            <person name="Kallscheuer N."/>
            <person name="Luecker S."/>
            <person name="Lage O.M."/>
            <person name="Pohl T."/>
            <person name="Merkel B.J."/>
            <person name="Hornburger P."/>
            <person name="Mueller R.-W."/>
            <person name="Bruemmer F."/>
            <person name="Labrenz M."/>
            <person name="Spormann A.M."/>
            <person name="Op Den Camp H."/>
            <person name="Overmann J."/>
            <person name="Amann R."/>
            <person name="Jetten M.S.M."/>
            <person name="Mascher T."/>
            <person name="Medema M.H."/>
            <person name="Devos D.P."/>
            <person name="Kaster A.-K."/>
            <person name="Ovreas L."/>
            <person name="Rohde M."/>
            <person name="Galperin M.Y."/>
            <person name="Jogler C."/>
        </authorList>
    </citation>
    <scope>NUCLEOTIDE SEQUENCE [LARGE SCALE GENOMIC DNA]</scope>
    <source>
        <strain evidence="1 2">Pla52o</strain>
    </source>
</reference>
<keyword evidence="2" id="KW-1185">Reference proteome</keyword>